<name>A0A0M4E594_DROBS</name>
<dbReference type="Pfam" id="PF03137">
    <property type="entry name" value="OATP"/>
    <property type="match status" value="1"/>
</dbReference>
<evidence type="ECO:0000256" key="8">
    <source>
        <dbReference type="RuleBase" id="RU362056"/>
    </source>
</evidence>
<dbReference type="OrthoDB" id="5062115at2759"/>
<dbReference type="Gene3D" id="1.20.1250.20">
    <property type="entry name" value="MFS general substrate transporter like domains"/>
    <property type="match status" value="1"/>
</dbReference>
<keyword evidence="4 8" id="KW-0812">Transmembrane</keyword>
<dbReference type="SMART" id="SM00280">
    <property type="entry name" value="KAZAL"/>
    <property type="match status" value="1"/>
</dbReference>
<dbReference type="AlphaFoldDB" id="A0A0M4E594"/>
<keyword evidence="3" id="KW-1003">Cell membrane</keyword>
<dbReference type="InterPro" id="IPR036259">
    <property type="entry name" value="MFS_trans_sf"/>
</dbReference>
<feature type="non-terminal residue" evidence="10">
    <location>
        <position position="1"/>
    </location>
</feature>
<dbReference type="InterPro" id="IPR036058">
    <property type="entry name" value="Kazal_dom_sf"/>
</dbReference>
<feature type="transmembrane region" description="Helical" evidence="8">
    <location>
        <begin position="484"/>
        <end position="508"/>
    </location>
</feature>
<keyword evidence="7" id="KW-1015">Disulfide bond</keyword>
<proteinExistence type="inferred from homology"/>
<feature type="transmembrane region" description="Helical" evidence="8">
    <location>
        <begin position="20"/>
        <end position="39"/>
    </location>
</feature>
<keyword evidence="8" id="KW-0813">Transport</keyword>
<dbReference type="Pfam" id="PF07648">
    <property type="entry name" value="Kazal_2"/>
    <property type="match status" value="1"/>
</dbReference>
<evidence type="ECO:0000256" key="7">
    <source>
        <dbReference type="ARBA" id="ARBA00023157"/>
    </source>
</evidence>
<feature type="transmembrane region" description="Helical" evidence="8">
    <location>
        <begin position="302"/>
        <end position="321"/>
    </location>
</feature>
<dbReference type="OMA" id="VCSPANE"/>
<feature type="transmembrane region" description="Helical" evidence="8">
    <location>
        <begin position="520"/>
        <end position="545"/>
    </location>
</feature>
<dbReference type="PANTHER" id="PTHR11388">
    <property type="entry name" value="ORGANIC ANION TRANSPORTER"/>
    <property type="match status" value="1"/>
</dbReference>
<evidence type="ECO:0000256" key="1">
    <source>
        <dbReference type="ARBA" id="ARBA00004651"/>
    </source>
</evidence>
<evidence type="ECO:0000259" key="9">
    <source>
        <dbReference type="PROSITE" id="PS51465"/>
    </source>
</evidence>
<comment type="similarity">
    <text evidence="2 8">Belongs to the organo anion transporter (TC 2.A.60) family.</text>
</comment>
<accession>A0A0M4E594</accession>
<dbReference type="PROSITE" id="PS51465">
    <property type="entry name" value="KAZAL_2"/>
    <property type="match status" value="1"/>
</dbReference>
<dbReference type="InterPro" id="IPR002350">
    <property type="entry name" value="Kazal_dom"/>
</dbReference>
<feature type="transmembrane region" description="Helical" evidence="8">
    <location>
        <begin position="198"/>
        <end position="219"/>
    </location>
</feature>
<feature type="non-terminal residue" evidence="10">
    <location>
        <position position="612"/>
    </location>
</feature>
<dbReference type="GO" id="GO:0043252">
    <property type="term" value="P:sodium-independent organic anion transport"/>
    <property type="evidence" value="ECO:0007669"/>
    <property type="project" value="TreeGrafter"/>
</dbReference>
<feature type="transmembrane region" description="Helical" evidence="8">
    <location>
        <begin position="341"/>
        <end position="362"/>
    </location>
</feature>
<dbReference type="GO" id="GO:0006811">
    <property type="term" value="P:monoatomic ion transport"/>
    <property type="evidence" value="ECO:0007669"/>
    <property type="project" value="UniProtKB-KW"/>
</dbReference>
<dbReference type="NCBIfam" id="TIGR00805">
    <property type="entry name" value="oat"/>
    <property type="match status" value="1"/>
</dbReference>
<reference evidence="10 11" key="1">
    <citation type="submission" date="2015-08" db="EMBL/GenBank/DDBJ databases">
        <title>Ancestral chromatin configuration constrains chromatin evolution on differentiating sex chromosomes in Drosophila.</title>
        <authorList>
            <person name="Zhou Q."/>
            <person name="Bachtrog D."/>
        </authorList>
    </citation>
    <scope>NUCLEOTIDE SEQUENCE [LARGE SCALE GENOMIC DNA]</scope>
    <source>
        <tissue evidence="10">Whole larvae</tissue>
    </source>
</reference>
<feature type="transmembrane region" description="Helical" evidence="8">
    <location>
        <begin position="87"/>
        <end position="109"/>
    </location>
</feature>
<evidence type="ECO:0000256" key="4">
    <source>
        <dbReference type="ARBA" id="ARBA00022692"/>
    </source>
</evidence>
<evidence type="ECO:0000256" key="3">
    <source>
        <dbReference type="ARBA" id="ARBA00022475"/>
    </source>
</evidence>
<organism evidence="10 11">
    <name type="scientific">Drosophila busckii</name>
    <name type="common">Fruit fly</name>
    <dbReference type="NCBI Taxonomy" id="30019"/>
    <lineage>
        <taxon>Eukaryota</taxon>
        <taxon>Metazoa</taxon>
        <taxon>Ecdysozoa</taxon>
        <taxon>Arthropoda</taxon>
        <taxon>Hexapoda</taxon>
        <taxon>Insecta</taxon>
        <taxon>Pterygota</taxon>
        <taxon>Neoptera</taxon>
        <taxon>Endopterygota</taxon>
        <taxon>Diptera</taxon>
        <taxon>Brachycera</taxon>
        <taxon>Muscomorpha</taxon>
        <taxon>Ephydroidea</taxon>
        <taxon>Drosophilidae</taxon>
        <taxon>Drosophila</taxon>
    </lineage>
</organism>
<evidence type="ECO:0000256" key="5">
    <source>
        <dbReference type="ARBA" id="ARBA00022989"/>
    </source>
</evidence>
<protein>
    <recommendedName>
        <fullName evidence="8">Solute carrier organic anion transporter family member</fullName>
    </recommendedName>
</protein>
<feature type="transmembrane region" description="Helical" evidence="8">
    <location>
        <begin position="152"/>
        <end position="177"/>
    </location>
</feature>
<dbReference type="Proteomes" id="UP000494163">
    <property type="component" value="Chromosome 2R"/>
</dbReference>
<dbReference type="InterPro" id="IPR004156">
    <property type="entry name" value="OATP"/>
</dbReference>
<dbReference type="EMBL" id="CP012524">
    <property type="protein sequence ID" value="ALC41404.1"/>
    <property type="molecule type" value="Genomic_DNA"/>
</dbReference>
<feature type="domain" description="Kazal-like" evidence="9">
    <location>
        <begin position="404"/>
        <end position="460"/>
    </location>
</feature>
<evidence type="ECO:0000313" key="11">
    <source>
        <dbReference type="Proteomes" id="UP000494163"/>
    </source>
</evidence>
<feature type="transmembrane region" description="Helical" evidence="8">
    <location>
        <begin position="239"/>
        <end position="260"/>
    </location>
</feature>
<dbReference type="SUPFAM" id="SSF103473">
    <property type="entry name" value="MFS general substrate transporter"/>
    <property type="match status" value="1"/>
</dbReference>
<dbReference type="SUPFAM" id="SSF100895">
    <property type="entry name" value="Kazal-type serine protease inhibitors"/>
    <property type="match status" value="1"/>
</dbReference>
<sequence>YIYIYIYMLELLYRFASEKIYVVLYGITGCLIAMAFAYFNGTLTTLEKRFRIPSKTSAIISTGNDISTTLSAGFLGYYAGRGHRPRWIAFGQGIVALFCLMMILPHVLYGPGKDGLKLTREYVEMENVTEAENRKLCNKHEDECLGNVVVSWAPIICLFIAQFIGGIGCSLFFTLGLTYMDDNTTRSKTPALLSWSAFLRMLGPAAGFYLSSLCLDFYIRPDLHPLIQKEDPRWLGAWWLGWIVLFFILLISAVVIYMFPKELPSARERRLKSTETNKVQSLAELSFQDMLICIKRLLRNKVYVYNNIASLLYFFGYMPYWMFMPKYIETQYKQSASKATMATGTFGLGFSAAGVLLSGFVISRYKPSARAMAAWNGIVDLLTVAGLIGYVFIGCDGSDSATAMSPYNACSSACHCEYVPFAPICGADNVTYISPCHAGCSSKQQNELGIMEYSDCKCISNSTVVSQPLIAKEGPCPVDCSQPFYTFIAVMCFLKFVGSSGRTSNVLLALRCVADEDKSFALGFGNMVLSLLCFIPSPNFFGWLIDSFCLVWGKDCSSKGNCWLYDTKSWRYSMNLISASCIFCASFWNFGVWYHAKHLKIFDEEAEQKPRE</sequence>
<keyword evidence="11" id="KW-1185">Reference proteome</keyword>
<evidence type="ECO:0000313" key="10">
    <source>
        <dbReference type="EMBL" id="ALC41404.1"/>
    </source>
</evidence>
<dbReference type="GO" id="GO:0015347">
    <property type="term" value="F:sodium-independent organic anion transmembrane transporter activity"/>
    <property type="evidence" value="ECO:0007669"/>
    <property type="project" value="TreeGrafter"/>
</dbReference>
<comment type="subcellular location">
    <subcellularLocation>
        <location evidence="1 8">Cell membrane</location>
        <topology evidence="1 8">Multi-pass membrane protein</topology>
    </subcellularLocation>
</comment>
<feature type="transmembrane region" description="Helical" evidence="8">
    <location>
        <begin position="572"/>
        <end position="594"/>
    </location>
</feature>
<keyword evidence="6 8" id="KW-0472">Membrane</keyword>
<dbReference type="PANTHER" id="PTHR11388:SF76">
    <property type="entry name" value="SOLUTE CARRIER ORGANIC ANION TRANSPORTER FAMILY MEMBER"/>
    <property type="match status" value="1"/>
</dbReference>
<evidence type="ECO:0000256" key="6">
    <source>
        <dbReference type="ARBA" id="ARBA00023136"/>
    </source>
</evidence>
<dbReference type="CDD" id="cd17336">
    <property type="entry name" value="MFS_SLCO_OATP"/>
    <property type="match status" value="1"/>
</dbReference>
<dbReference type="GO" id="GO:0016323">
    <property type="term" value="C:basolateral plasma membrane"/>
    <property type="evidence" value="ECO:0007669"/>
    <property type="project" value="TreeGrafter"/>
</dbReference>
<gene>
    <name evidence="10" type="ORF">Dbus_chr2Rg983</name>
</gene>
<evidence type="ECO:0000256" key="2">
    <source>
        <dbReference type="ARBA" id="ARBA00009657"/>
    </source>
</evidence>
<feature type="transmembrane region" description="Helical" evidence="8">
    <location>
        <begin position="374"/>
        <end position="393"/>
    </location>
</feature>
<feature type="transmembrane region" description="Helical" evidence="8">
    <location>
        <begin position="59"/>
        <end position="80"/>
    </location>
</feature>
<keyword evidence="8" id="KW-0406">Ion transport</keyword>
<keyword evidence="5 8" id="KW-1133">Transmembrane helix</keyword>